<gene>
    <name evidence="8" type="ORF">A0123_02754</name>
</gene>
<dbReference type="PANTHER" id="PTHR10632">
    <property type="entry name" value="SULFIDE:QUINONE OXIDOREDUCTASE"/>
    <property type="match status" value="1"/>
</dbReference>
<evidence type="ECO:0000256" key="6">
    <source>
        <dbReference type="ARBA" id="ARBA00023002"/>
    </source>
</evidence>
<dbReference type="RefSeq" id="WP_064275233.1">
    <property type="nucleotide sequence ID" value="NZ_LUTU01000014.1"/>
</dbReference>
<evidence type="ECO:0000256" key="4">
    <source>
        <dbReference type="ARBA" id="ARBA00022827"/>
    </source>
</evidence>
<dbReference type="AlphaFoldDB" id="A0A1B6VHC2"/>
<dbReference type="GO" id="GO:0070221">
    <property type="term" value="P:sulfide oxidation, using sulfide:quinone oxidoreductase"/>
    <property type="evidence" value="ECO:0007669"/>
    <property type="project" value="TreeGrafter"/>
</dbReference>
<keyword evidence="2" id="KW-0285">Flavoprotein</keyword>
<dbReference type="Proteomes" id="UP000077786">
    <property type="component" value="Unassembled WGS sequence"/>
</dbReference>
<evidence type="ECO:0000313" key="8">
    <source>
        <dbReference type="EMBL" id="OAJ66621.1"/>
    </source>
</evidence>
<dbReference type="InterPro" id="IPR023753">
    <property type="entry name" value="FAD/NAD-binding_dom"/>
</dbReference>
<protein>
    <submittedName>
        <fullName evidence="8">Oxidoreductase</fullName>
    </submittedName>
</protein>
<proteinExistence type="predicted"/>
<evidence type="ECO:0000256" key="3">
    <source>
        <dbReference type="ARBA" id="ARBA00022719"/>
    </source>
</evidence>
<dbReference type="Gene3D" id="3.50.50.60">
    <property type="entry name" value="FAD/NAD(P)-binding domain"/>
    <property type="match status" value="2"/>
</dbReference>
<accession>A0A1B6VHC2</accession>
<reference evidence="8 9" key="1">
    <citation type="submission" date="2016-03" db="EMBL/GenBank/DDBJ databases">
        <title>Draft genome sequence of Gluconobacter cerinus strain CECT 9110.</title>
        <authorList>
            <person name="Sainz F."/>
            <person name="Mas A."/>
            <person name="Torija M.J."/>
        </authorList>
    </citation>
    <scope>NUCLEOTIDE SEQUENCE [LARGE SCALE GENOMIC DNA]</scope>
    <source>
        <strain evidence="8 9">CECT 9110</strain>
    </source>
</reference>
<dbReference type="GO" id="GO:0071949">
    <property type="term" value="F:FAD binding"/>
    <property type="evidence" value="ECO:0007669"/>
    <property type="project" value="TreeGrafter"/>
</dbReference>
<dbReference type="PATRIC" id="fig|38307.3.peg.2875"/>
<dbReference type="InterPro" id="IPR015904">
    <property type="entry name" value="Sulphide_quinone_reductase"/>
</dbReference>
<sequence>MTDSNPQDRFSVVIVGGGAAGITIAAQLRHQRPNLSIAIIEPSTTHAYQPGWTLVGAGVMTLAETLRQEGGLIPKDVTWLRDSVVSFDPDANTVTLESGRVVEYRRLVVCPGLQLDWDKIEGLPETLGRNGVTSNYSRETAAYTWECIRHLDGGKALFTQPSMPIKCAGAPQKIVYLASDHWRKEGSLHRTEVDFCMAGDALFGVAYYVPSLQKQIDFYGVNLHKKENLIKVDGEKREATFQIVGTDKTVVRSFDMLHVVPPQSAPDFVKKSPLANAGGWLDVDPTSLRHVKYDTVFGAGDVLGTSNAKTAAAAREQAPVVVSNLLASLDGRPQTGKYDGYGACPLTVSYGKVVLAEFLYGGKVAPSFPYDQRKPSRFAWLLKTEVFPRLYWHGMLKGHDVKVKHKVKESA</sequence>
<evidence type="ECO:0000256" key="1">
    <source>
        <dbReference type="ARBA" id="ARBA00001974"/>
    </source>
</evidence>
<dbReference type="Pfam" id="PF07992">
    <property type="entry name" value="Pyr_redox_2"/>
    <property type="match status" value="1"/>
</dbReference>
<dbReference type="SUPFAM" id="SSF51905">
    <property type="entry name" value="FAD/NAD(P)-binding domain"/>
    <property type="match status" value="2"/>
</dbReference>
<dbReference type="FunFam" id="3.50.50.60:FF:000034">
    <property type="entry name" value="sulfide:quinone oxidoreductase, mitochondrial"/>
    <property type="match status" value="1"/>
</dbReference>
<dbReference type="GO" id="GO:0048038">
    <property type="term" value="F:quinone binding"/>
    <property type="evidence" value="ECO:0007669"/>
    <property type="project" value="UniProtKB-KW"/>
</dbReference>
<keyword evidence="3" id="KW-0874">Quinone</keyword>
<evidence type="ECO:0000259" key="7">
    <source>
        <dbReference type="Pfam" id="PF07992"/>
    </source>
</evidence>
<name>A0A1B6VHC2_9PROT</name>
<feature type="domain" description="FAD/NAD(P)-binding" evidence="7">
    <location>
        <begin position="11"/>
        <end position="123"/>
    </location>
</feature>
<comment type="cofactor">
    <cofactor evidence="1">
        <name>FAD</name>
        <dbReference type="ChEBI" id="CHEBI:57692"/>
    </cofactor>
</comment>
<organism evidence="8 9">
    <name type="scientific">Gluconobacter cerinus</name>
    <dbReference type="NCBI Taxonomy" id="38307"/>
    <lineage>
        <taxon>Bacteria</taxon>
        <taxon>Pseudomonadati</taxon>
        <taxon>Pseudomonadota</taxon>
        <taxon>Alphaproteobacteria</taxon>
        <taxon>Acetobacterales</taxon>
        <taxon>Acetobacteraceae</taxon>
        <taxon>Gluconobacter</taxon>
    </lineage>
</organism>
<dbReference type="OrthoDB" id="9805710at2"/>
<keyword evidence="4" id="KW-0274">FAD</keyword>
<evidence type="ECO:0000256" key="5">
    <source>
        <dbReference type="ARBA" id="ARBA00022946"/>
    </source>
</evidence>
<evidence type="ECO:0000256" key="2">
    <source>
        <dbReference type="ARBA" id="ARBA00022630"/>
    </source>
</evidence>
<keyword evidence="6" id="KW-0560">Oxidoreductase</keyword>
<dbReference type="EMBL" id="LUTU01000014">
    <property type="protein sequence ID" value="OAJ66621.1"/>
    <property type="molecule type" value="Genomic_DNA"/>
</dbReference>
<dbReference type="PANTHER" id="PTHR10632:SF2">
    <property type="entry name" value="SULFIDE:QUINONE OXIDOREDUCTASE, MITOCHONDRIAL"/>
    <property type="match status" value="1"/>
</dbReference>
<dbReference type="GO" id="GO:0070224">
    <property type="term" value="F:sulfide:quinone oxidoreductase activity"/>
    <property type="evidence" value="ECO:0007669"/>
    <property type="project" value="TreeGrafter"/>
</dbReference>
<comment type="caution">
    <text evidence="8">The sequence shown here is derived from an EMBL/GenBank/DDBJ whole genome shotgun (WGS) entry which is preliminary data.</text>
</comment>
<keyword evidence="5" id="KW-0809">Transit peptide</keyword>
<evidence type="ECO:0000313" key="9">
    <source>
        <dbReference type="Proteomes" id="UP000077786"/>
    </source>
</evidence>
<dbReference type="InterPro" id="IPR036188">
    <property type="entry name" value="FAD/NAD-bd_sf"/>
</dbReference>